<dbReference type="InterPro" id="IPR049730">
    <property type="entry name" value="SNF2/RAD54-like_C"/>
</dbReference>
<dbReference type="FunFam" id="3.40.50.300:FF:001315">
    <property type="entry name" value="SNF2 family helicase/ATPase PasG"/>
    <property type="match status" value="1"/>
</dbReference>
<feature type="domain" description="Helicase C-terminal" evidence="11">
    <location>
        <begin position="646"/>
        <end position="807"/>
    </location>
</feature>
<dbReference type="SUPFAM" id="SSF52540">
    <property type="entry name" value="P-loop containing nucleoside triphosphate hydrolases"/>
    <property type="match status" value="2"/>
</dbReference>
<evidence type="ECO:0000256" key="9">
    <source>
        <dbReference type="SAM" id="MobiDB-lite"/>
    </source>
</evidence>
<dbReference type="PROSITE" id="PS51192">
    <property type="entry name" value="HELICASE_ATP_BIND_1"/>
    <property type="match status" value="1"/>
</dbReference>
<evidence type="ECO:0000256" key="3">
    <source>
        <dbReference type="ARBA" id="ARBA00022741"/>
    </source>
</evidence>
<keyword evidence="6" id="KW-0067">ATP-binding</keyword>
<dbReference type="GO" id="GO:0044027">
    <property type="term" value="P:negative regulation of gene expression via chromosomal CpG island methylation"/>
    <property type="evidence" value="ECO:0007669"/>
    <property type="project" value="TreeGrafter"/>
</dbReference>
<dbReference type="InterPro" id="IPR038718">
    <property type="entry name" value="SNF2-like_sf"/>
</dbReference>
<feature type="region of interest" description="Disordered" evidence="9">
    <location>
        <begin position="79"/>
        <end position="156"/>
    </location>
</feature>
<keyword evidence="8" id="KW-0539">Nucleus</keyword>
<dbReference type="InterPro" id="IPR014001">
    <property type="entry name" value="Helicase_ATP-bd"/>
</dbReference>
<evidence type="ECO:0000256" key="1">
    <source>
        <dbReference type="ARBA" id="ARBA00004123"/>
    </source>
</evidence>
<comment type="subcellular location">
    <subcellularLocation>
        <location evidence="1">Nucleus</location>
    </subcellularLocation>
</comment>
<comment type="similarity">
    <text evidence="2">Belongs to the SNF2/RAD54 helicase family.</text>
</comment>
<dbReference type="EMBL" id="LGUA01000358">
    <property type="protein sequence ID" value="OAX82095.1"/>
    <property type="molecule type" value="Genomic_DNA"/>
</dbReference>
<evidence type="ECO:0000259" key="11">
    <source>
        <dbReference type="PROSITE" id="PS51194"/>
    </source>
</evidence>
<feature type="compositionally biased region" description="Polar residues" evidence="9">
    <location>
        <begin position="522"/>
        <end position="535"/>
    </location>
</feature>
<comment type="caution">
    <text evidence="12">The sequence shown here is derived from an EMBL/GenBank/DDBJ whole genome shotgun (WGS) entry which is preliminary data.</text>
</comment>
<evidence type="ECO:0000256" key="2">
    <source>
        <dbReference type="ARBA" id="ARBA00007025"/>
    </source>
</evidence>
<dbReference type="GO" id="GO:0003682">
    <property type="term" value="F:chromatin binding"/>
    <property type="evidence" value="ECO:0007669"/>
    <property type="project" value="TreeGrafter"/>
</dbReference>
<dbReference type="GO" id="GO:0031508">
    <property type="term" value="P:pericentric heterochromatin formation"/>
    <property type="evidence" value="ECO:0007669"/>
    <property type="project" value="TreeGrafter"/>
</dbReference>
<feature type="compositionally biased region" description="Basic and acidic residues" evidence="9">
    <location>
        <begin position="550"/>
        <end position="568"/>
    </location>
</feature>
<dbReference type="Pfam" id="PF00271">
    <property type="entry name" value="Helicase_C"/>
    <property type="match status" value="1"/>
</dbReference>
<dbReference type="GO" id="GO:0005524">
    <property type="term" value="F:ATP binding"/>
    <property type="evidence" value="ECO:0007669"/>
    <property type="project" value="UniProtKB-KW"/>
</dbReference>
<name>A0A1B7NZ75_9EURO</name>
<dbReference type="SMART" id="SM00490">
    <property type="entry name" value="HELICc"/>
    <property type="match status" value="1"/>
</dbReference>
<dbReference type="InterPro" id="IPR001650">
    <property type="entry name" value="Helicase_C-like"/>
</dbReference>
<dbReference type="AlphaFoldDB" id="A0A1B7NZ75"/>
<evidence type="ECO:0000256" key="4">
    <source>
        <dbReference type="ARBA" id="ARBA00022801"/>
    </source>
</evidence>
<evidence type="ECO:0000256" key="8">
    <source>
        <dbReference type="ARBA" id="ARBA00023242"/>
    </source>
</evidence>
<evidence type="ECO:0000313" key="13">
    <source>
        <dbReference type="Proteomes" id="UP000091918"/>
    </source>
</evidence>
<feature type="compositionally biased region" description="Acidic residues" evidence="9">
    <location>
        <begin position="570"/>
        <end position="582"/>
    </location>
</feature>
<dbReference type="InterPro" id="IPR027417">
    <property type="entry name" value="P-loop_NTPase"/>
</dbReference>
<evidence type="ECO:0000259" key="10">
    <source>
        <dbReference type="PROSITE" id="PS51192"/>
    </source>
</evidence>
<dbReference type="Gene3D" id="3.40.50.10810">
    <property type="entry name" value="Tandem AAA-ATPase domain"/>
    <property type="match status" value="1"/>
</dbReference>
<dbReference type="PANTHER" id="PTHR47161">
    <property type="entry name" value="LYMPHOID-SPECIFIC HELICASE"/>
    <property type="match status" value="1"/>
</dbReference>
<dbReference type="GO" id="GO:0005634">
    <property type="term" value="C:nucleus"/>
    <property type="evidence" value="ECO:0007669"/>
    <property type="project" value="UniProtKB-SubCell"/>
</dbReference>
<feature type="domain" description="Helicase ATP-binding" evidence="10">
    <location>
        <begin position="229"/>
        <end position="398"/>
    </location>
</feature>
<feature type="compositionally biased region" description="Polar residues" evidence="9">
    <location>
        <begin position="1"/>
        <end position="19"/>
    </location>
</feature>
<dbReference type="CDD" id="cd18793">
    <property type="entry name" value="SF2_C_SNF"/>
    <property type="match status" value="1"/>
</dbReference>
<dbReference type="GO" id="GO:0004386">
    <property type="term" value="F:helicase activity"/>
    <property type="evidence" value="ECO:0007669"/>
    <property type="project" value="UniProtKB-KW"/>
</dbReference>
<dbReference type="FunFam" id="3.40.50.10810:FF:000015">
    <property type="entry name" value="lymphoid-specific helicase isoform X1"/>
    <property type="match status" value="1"/>
</dbReference>
<keyword evidence="7" id="KW-0175">Coiled coil</keyword>
<dbReference type="PANTHER" id="PTHR47161:SF1">
    <property type="entry name" value="LYMPHOID-SPECIFIC HELICASE"/>
    <property type="match status" value="1"/>
</dbReference>
<proteinExistence type="inferred from homology"/>
<dbReference type="STRING" id="1658172.A0A1B7NZ75"/>
<keyword evidence="13" id="KW-1185">Reference proteome</keyword>
<reference evidence="12 13" key="1">
    <citation type="submission" date="2015-07" db="EMBL/GenBank/DDBJ databases">
        <title>Emmonsia species relationships and genome sequence.</title>
        <authorList>
            <person name="Cuomo C.A."/>
            <person name="Schwartz I.S."/>
            <person name="Kenyon C."/>
            <person name="de Hoog G.S."/>
            <person name="Govender N.P."/>
            <person name="Botha A."/>
            <person name="Moreno L."/>
            <person name="de Vries M."/>
            <person name="Munoz J.F."/>
            <person name="Stielow J.B."/>
        </authorList>
    </citation>
    <scope>NUCLEOTIDE SEQUENCE [LARGE SCALE GENOMIC DNA]</scope>
    <source>
        <strain evidence="12 13">CBS 136260</strain>
    </source>
</reference>
<feature type="compositionally biased region" description="Polar residues" evidence="9">
    <location>
        <begin position="499"/>
        <end position="509"/>
    </location>
</feature>
<sequence length="890" mass="99412">MSSSSADSVGNSPQASTRPSSPPTIASPDNGDTPKMEVDATQDKILEEDDEEGMDLKAKALTNLLKTSSVFVAIMADKMKDQQKKQQEEARRKLARQAAATAKDNASGATTEKRATRGSGKPCLEEQSTADALKSRGVAKGAKETKLPARGQSTKSAAGNTISNYFKKIDVEIPKDNPTVQEALEEAAEEYESKPTALGEQNLVATQQPALVTGGQMREYQLEGLEWLKSLWMNGLCGILADEMGLGKTIQAISLIAFFKEHNVSGPFLISAPLSTVSNWVAEFARWTPDIKTVLYHGSKDERADIRDQQMKLQDQKKWDFPVVCTSYEICMNDRKYLAKYQWKYIIVDEGHRLKNLNCRLIKELLTYNSANRLLITGTPLQNNIAELWSLLHFLLPEVFNDLGSFESWFDFSSVLDNRGQKEVVERRKRNLVSTMHAILKPFLLRRVKTDVETSLPKKREYVLYAPLTPEQKDLYLEIMRGSSRAYLEEKAVERINARNGTPKTSRPQSLKRKASSSGSSTPNKSLKSSRETTPGSSLGSGRRKRGRRSYKEVSDREFNTRLRRLEQGIESEPEQSEQSESELEKIEKAKTAQLAKKEIASKKLQNPVMQARLACNSPHNFYWPWDDDPSHIDDSLITSSGKMLLLDRLIPCLMSKGHKILIFSQFKTQLDLLQDYATHLRGWNCCRIDGAVSQVDRQAQIEAFNTDPNHRIFLLSTRAGGQGINLTAADTVILFDSDWNPQQDLQAQDRAHRIGQTKPVIVYRLATRGTVEQTLLEKADSKRRLEKLVIQKGKFKSLLEPGSSAAASSEAEELRKVLGDSGFEVLDVGSGEGTTSESLLSQQDLDILTDRSDEAYERAERGLDKGGNSFFAVEPKKEAEGMMAGITSR</sequence>
<keyword evidence="4" id="KW-0378">Hydrolase</keyword>
<gene>
    <name evidence="12" type="ORF">ACJ72_03557</name>
</gene>
<dbReference type="GO" id="GO:0005721">
    <property type="term" value="C:pericentric heterochromatin"/>
    <property type="evidence" value="ECO:0007669"/>
    <property type="project" value="TreeGrafter"/>
</dbReference>
<feature type="region of interest" description="Disordered" evidence="9">
    <location>
        <begin position="497"/>
        <end position="585"/>
    </location>
</feature>
<dbReference type="SMART" id="SM00487">
    <property type="entry name" value="DEXDc"/>
    <property type="match status" value="1"/>
</dbReference>
<protein>
    <recommendedName>
        <fullName evidence="14">SNF2 family helicase/ATPase PasG</fullName>
    </recommendedName>
</protein>
<dbReference type="GO" id="GO:0016787">
    <property type="term" value="F:hydrolase activity"/>
    <property type="evidence" value="ECO:0007669"/>
    <property type="project" value="UniProtKB-KW"/>
</dbReference>
<evidence type="ECO:0000256" key="5">
    <source>
        <dbReference type="ARBA" id="ARBA00022806"/>
    </source>
</evidence>
<dbReference type="OrthoDB" id="5857104at2759"/>
<accession>A0A1B7NZ75</accession>
<dbReference type="InterPro" id="IPR000330">
    <property type="entry name" value="SNF2_N"/>
</dbReference>
<evidence type="ECO:0000256" key="6">
    <source>
        <dbReference type="ARBA" id="ARBA00022840"/>
    </source>
</evidence>
<organism evidence="12 13">
    <name type="scientific">Emergomyces africanus</name>
    <dbReference type="NCBI Taxonomy" id="1955775"/>
    <lineage>
        <taxon>Eukaryota</taxon>
        <taxon>Fungi</taxon>
        <taxon>Dikarya</taxon>
        <taxon>Ascomycota</taxon>
        <taxon>Pezizomycotina</taxon>
        <taxon>Eurotiomycetes</taxon>
        <taxon>Eurotiomycetidae</taxon>
        <taxon>Onygenales</taxon>
        <taxon>Ajellomycetaceae</taxon>
        <taxon>Emergomyces</taxon>
    </lineage>
</organism>
<feature type="region of interest" description="Disordered" evidence="9">
    <location>
        <begin position="1"/>
        <end position="52"/>
    </location>
</feature>
<evidence type="ECO:0000256" key="7">
    <source>
        <dbReference type="ARBA" id="ARBA00023054"/>
    </source>
</evidence>
<evidence type="ECO:0008006" key="14">
    <source>
        <dbReference type="Google" id="ProtNLM"/>
    </source>
</evidence>
<feature type="compositionally biased region" description="Basic and acidic residues" evidence="9">
    <location>
        <begin position="32"/>
        <end position="45"/>
    </location>
</feature>
<feature type="compositionally biased region" description="Basic and acidic residues" evidence="9">
    <location>
        <begin position="79"/>
        <end position="92"/>
    </location>
</feature>
<dbReference type="Pfam" id="PF00176">
    <property type="entry name" value="SNF2-rel_dom"/>
    <property type="match status" value="1"/>
</dbReference>
<evidence type="ECO:0000313" key="12">
    <source>
        <dbReference type="EMBL" id="OAX82095.1"/>
    </source>
</evidence>
<dbReference type="Proteomes" id="UP000091918">
    <property type="component" value="Unassembled WGS sequence"/>
</dbReference>
<dbReference type="Gene3D" id="3.40.50.300">
    <property type="entry name" value="P-loop containing nucleotide triphosphate hydrolases"/>
    <property type="match status" value="1"/>
</dbReference>
<dbReference type="PROSITE" id="PS51194">
    <property type="entry name" value="HELICASE_CTER"/>
    <property type="match status" value="1"/>
</dbReference>
<dbReference type="GO" id="GO:0006346">
    <property type="term" value="P:DNA methylation-dependent constitutive heterochromatin formation"/>
    <property type="evidence" value="ECO:0007669"/>
    <property type="project" value="TreeGrafter"/>
</dbReference>
<keyword evidence="5" id="KW-0347">Helicase</keyword>
<keyword evidence="3" id="KW-0547">Nucleotide-binding</keyword>